<name>A0ABV5F6E9_9FLAO</name>
<dbReference type="PROSITE" id="PS51257">
    <property type="entry name" value="PROKAR_LIPOPROTEIN"/>
    <property type="match status" value="1"/>
</dbReference>
<feature type="signal peptide" evidence="1">
    <location>
        <begin position="1"/>
        <end position="22"/>
    </location>
</feature>
<evidence type="ECO:0000313" key="3">
    <source>
        <dbReference type="Proteomes" id="UP001589605"/>
    </source>
</evidence>
<feature type="chain" id="PRO_5046948226" description="YtxH domain-containing protein" evidence="1">
    <location>
        <begin position="23"/>
        <end position="57"/>
    </location>
</feature>
<keyword evidence="1" id="KW-0732">Signal</keyword>
<protein>
    <recommendedName>
        <fullName evidence="4">YtxH domain-containing protein</fullName>
    </recommendedName>
</protein>
<reference evidence="2 3" key="1">
    <citation type="submission" date="2024-09" db="EMBL/GenBank/DDBJ databases">
        <authorList>
            <person name="Sun Q."/>
            <person name="Mori K."/>
        </authorList>
    </citation>
    <scope>NUCLEOTIDE SEQUENCE [LARGE SCALE GENOMIC DNA]</scope>
    <source>
        <strain evidence="2 3">CECT 8286</strain>
    </source>
</reference>
<evidence type="ECO:0000256" key="1">
    <source>
        <dbReference type="SAM" id="SignalP"/>
    </source>
</evidence>
<sequence length="57" mass="6152">MKKSAYIGLFAIAMMFSLSTFTSCRDQKTTGDKIEDVADDVGDGIEDVADDVEDAVD</sequence>
<keyword evidence="3" id="KW-1185">Reference proteome</keyword>
<accession>A0ABV5F6E9</accession>
<dbReference type="RefSeq" id="WP_382384602.1">
    <property type="nucleotide sequence ID" value="NZ_JBHMEZ010000032.1"/>
</dbReference>
<gene>
    <name evidence="2" type="ORF">ACFFVB_17885</name>
</gene>
<dbReference type="Proteomes" id="UP001589605">
    <property type="component" value="Unassembled WGS sequence"/>
</dbReference>
<evidence type="ECO:0008006" key="4">
    <source>
        <dbReference type="Google" id="ProtNLM"/>
    </source>
</evidence>
<organism evidence="2 3">
    <name type="scientific">Formosa undariae</name>
    <dbReference type="NCBI Taxonomy" id="1325436"/>
    <lineage>
        <taxon>Bacteria</taxon>
        <taxon>Pseudomonadati</taxon>
        <taxon>Bacteroidota</taxon>
        <taxon>Flavobacteriia</taxon>
        <taxon>Flavobacteriales</taxon>
        <taxon>Flavobacteriaceae</taxon>
        <taxon>Formosa</taxon>
    </lineage>
</organism>
<dbReference type="EMBL" id="JBHMEZ010000032">
    <property type="protein sequence ID" value="MFB9054959.1"/>
    <property type="molecule type" value="Genomic_DNA"/>
</dbReference>
<evidence type="ECO:0000313" key="2">
    <source>
        <dbReference type="EMBL" id="MFB9054959.1"/>
    </source>
</evidence>
<proteinExistence type="predicted"/>
<comment type="caution">
    <text evidence="2">The sequence shown here is derived from an EMBL/GenBank/DDBJ whole genome shotgun (WGS) entry which is preliminary data.</text>
</comment>